<dbReference type="FunFam" id="3.40.50.2000:FF:000099">
    <property type="entry name" value="Alpha,alpha-trehalose phosphate synthase subunit, putative"/>
    <property type="match status" value="1"/>
</dbReference>
<dbReference type="InterPro" id="IPR036412">
    <property type="entry name" value="HAD-like_sf"/>
</dbReference>
<dbReference type="PANTHER" id="PTHR10788">
    <property type="entry name" value="TREHALOSE-6-PHOSPHATE SYNTHASE"/>
    <property type="match status" value="1"/>
</dbReference>
<keyword evidence="6" id="KW-1185">Reference proteome</keyword>
<evidence type="ECO:0000256" key="3">
    <source>
        <dbReference type="SAM" id="MobiDB-lite"/>
    </source>
</evidence>
<dbReference type="SUPFAM" id="SSF56784">
    <property type="entry name" value="HAD-like"/>
    <property type="match status" value="1"/>
</dbReference>
<feature type="signal peptide" evidence="4">
    <location>
        <begin position="1"/>
        <end position="16"/>
    </location>
</feature>
<feature type="compositionally biased region" description="Acidic residues" evidence="3">
    <location>
        <begin position="57"/>
        <end position="67"/>
    </location>
</feature>
<dbReference type="RefSeq" id="XP_013020139.1">
    <property type="nucleotide sequence ID" value="XM_013164685.1"/>
</dbReference>
<dbReference type="Gene3D" id="3.40.50.1000">
    <property type="entry name" value="HAD superfamily/HAD-like"/>
    <property type="match status" value="1"/>
</dbReference>
<name>S9QZ21_SCHOY</name>
<accession>S9QZ21</accession>
<dbReference type="SUPFAM" id="SSF53756">
    <property type="entry name" value="UDP-Glycosyltransferase/glycogen phosphorylase"/>
    <property type="match status" value="1"/>
</dbReference>
<dbReference type="InterPro" id="IPR023214">
    <property type="entry name" value="HAD_sf"/>
</dbReference>
<dbReference type="AlphaFoldDB" id="S9QZ21"/>
<dbReference type="Gene3D" id="3.40.50.2000">
    <property type="entry name" value="Glycogen Phosphorylase B"/>
    <property type="match status" value="2"/>
</dbReference>
<dbReference type="InterPro" id="IPR001830">
    <property type="entry name" value="Glyco_trans_20"/>
</dbReference>
<dbReference type="GeneID" id="25030712"/>
<dbReference type="EMBL" id="KE503208">
    <property type="protein sequence ID" value="EPX71515.1"/>
    <property type="molecule type" value="Genomic_DNA"/>
</dbReference>
<dbReference type="FunFam" id="3.30.70.1020:FF:000001">
    <property type="entry name" value="Alpha,alpha-trehalose-phosphate synthase [UDP-forming] 1"/>
    <property type="match status" value="1"/>
</dbReference>
<dbReference type="Pfam" id="PF02358">
    <property type="entry name" value="Trehalose_PPase"/>
    <property type="match status" value="1"/>
</dbReference>
<dbReference type="GO" id="GO:0005946">
    <property type="term" value="C:alpha,alpha-trehalose-phosphate synthase complex (UDP-forming)"/>
    <property type="evidence" value="ECO:0007669"/>
    <property type="project" value="TreeGrafter"/>
</dbReference>
<evidence type="ECO:0000313" key="5">
    <source>
        <dbReference type="EMBL" id="EPX71515.1"/>
    </source>
</evidence>
<keyword evidence="4" id="KW-0732">Signal</keyword>
<evidence type="ECO:0000256" key="1">
    <source>
        <dbReference type="ARBA" id="ARBA00005409"/>
    </source>
</evidence>
<dbReference type="VEuPathDB" id="FungiDB:SOCG_01732"/>
<reference evidence="5 6" key="1">
    <citation type="journal article" date="2011" name="Science">
        <title>Comparative functional genomics of the fission yeasts.</title>
        <authorList>
            <person name="Rhind N."/>
            <person name="Chen Z."/>
            <person name="Yassour M."/>
            <person name="Thompson D.A."/>
            <person name="Haas B.J."/>
            <person name="Habib N."/>
            <person name="Wapinski I."/>
            <person name="Roy S."/>
            <person name="Lin M.F."/>
            <person name="Heiman D.I."/>
            <person name="Young S.K."/>
            <person name="Furuya K."/>
            <person name="Guo Y."/>
            <person name="Pidoux A."/>
            <person name="Chen H.M."/>
            <person name="Robbertse B."/>
            <person name="Goldberg J.M."/>
            <person name="Aoki K."/>
            <person name="Bayne E.H."/>
            <person name="Berlin A.M."/>
            <person name="Desjardins C.A."/>
            <person name="Dobbs E."/>
            <person name="Dukaj L."/>
            <person name="Fan L."/>
            <person name="FitzGerald M.G."/>
            <person name="French C."/>
            <person name="Gujja S."/>
            <person name="Hansen K."/>
            <person name="Keifenheim D."/>
            <person name="Levin J.Z."/>
            <person name="Mosher R.A."/>
            <person name="Mueller C.A."/>
            <person name="Pfiffner J."/>
            <person name="Priest M."/>
            <person name="Russ C."/>
            <person name="Smialowska A."/>
            <person name="Swoboda P."/>
            <person name="Sykes S.M."/>
            <person name="Vaughn M."/>
            <person name="Vengrova S."/>
            <person name="Yoder R."/>
            <person name="Zeng Q."/>
            <person name="Allshire R."/>
            <person name="Baulcombe D."/>
            <person name="Birren B.W."/>
            <person name="Brown W."/>
            <person name="Ekwall K."/>
            <person name="Kellis M."/>
            <person name="Leatherwood J."/>
            <person name="Levin H."/>
            <person name="Margalit H."/>
            <person name="Martienssen R."/>
            <person name="Nieduszynski C.A."/>
            <person name="Spatafora J.W."/>
            <person name="Friedman N."/>
            <person name="Dalgaard J.Z."/>
            <person name="Baumann P."/>
            <person name="Niki H."/>
            <person name="Regev A."/>
            <person name="Nusbaum C."/>
        </authorList>
    </citation>
    <scope>NUCLEOTIDE SEQUENCE [LARGE SCALE GENOMIC DNA]</scope>
    <source>
        <strain evidence="6">yFS286</strain>
    </source>
</reference>
<evidence type="ECO:0000256" key="2">
    <source>
        <dbReference type="ARBA" id="ARBA00022553"/>
    </source>
</evidence>
<keyword evidence="2" id="KW-0597">Phosphoprotein</keyword>
<evidence type="ECO:0000313" key="6">
    <source>
        <dbReference type="Proteomes" id="UP000016088"/>
    </source>
</evidence>
<dbReference type="OMA" id="MFYESAS"/>
<dbReference type="PANTHER" id="PTHR10788:SF15">
    <property type="entry name" value="TREHALOSE SYNTHASE COMPLEX REGULATORY SUBUNIT TPS3-RELATED"/>
    <property type="match status" value="1"/>
</dbReference>
<protein>
    <submittedName>
        <fullName evidence="5">Alpha,alpha-trehalose-phosphate synthase</fullName>
    </submittedName>
</protein>
<evidence type="ECO:0000256" key="4">
    <source>
        <dbReference type="SAM" id="SignalP"/>
    </source>
</evidence>
<dbReference type="eggNOG" id="KOG1050">
    <property type="taxonomic scope" value="Eukaryota"/>
</dbReference>
<dbReference type="GO" id="GO:0005992">
    <property type="term" value="P:trehalose biosynthetic process"/>
    <property type="evidence" value="ECO:0007669"/>
    <property type="project" value="InterPro"/>
</dbReference>
<feature type="region of interest" description="Disordered" evidence="3">
    <location>
        <begin position="40"/>
        <end position="156"/>
    </location>
</feature>
<dbReference type="Pfam" id="PF00982">
    <property type="entry name" value="Glyco_transf_20"/>
    <property type="match status" value="1"/>
</dbReference>
<dbReference type="GO" id="GO:0005829">
    <property type="term" value="C:cytosol"/>
    <property type="evidence" value="ECO:0007669"/>
    <property type="project" value="TreeGrafter"/>
</dbReference>
<sequence length="989" mass="111303">MGRILIANLFLPSTVGFSFDTVPRDAIGSRFLQREESKDWIEDAPLDAPLDENAILSEDDEDEDDQGDLNSNDNRHYPPYRSDSTPSASTSSSDNDDDDDDNQSATVLSDLPEEVESSSRPSSLHASTASMPGIRSQAGTPSVHSGTGSPKLDDPLSNLQKLLKKRGRRHLAFNDDEGLSLPPSRHQSPPPSNVLASYKRRTSNDRDMQSFARRASRSLSFSTGHGGGLHPGRRMTFDAEAWKKISYRILPNSYGNASFYNAVHAADRTGKFDEHFFIGTSGVPTDSLPDMVKQKISDDYLTSHKSIVVYPSDTDFVGHYNHYCKNILWPTFHYQIPDNPKSKAYEDHSWANYVKVNQKFADSILANYREGDMVWINDYHLLLVPQMVREKIPAANIGFFLHIPFPSSEVSRCLATRQEILRGMLGANILGFQIPEFAYHFLQTCSRLINIDIRKDGTVSLDGRKIEIVALPISIDPAALDKQLQSNQVQHWIRVLRDRFKGKHIILSHDKLDPICGLRSKLLSFEIFLHRYPQYRENTILLQIAPESLQDNLHLPLISDIVTRINSSYSNIASRHVPVILLRQKISIHQFLALMTISDALIDNSLREGISLTSHQFIYAQRERHRPLILSEFVGSSSILGHNAIVVNPWDYSNTADAFYKALSMSPSECEERSKVMCNLILRHDATSWAITFGTLIKESWKEQQANDKSKLTFNADLILKPYHNAKKRLLFLYFEGTITSWGSQNQSVTSGLQRTVNLLTDLTADPKNTVYIISALGRQELDQLFQRVPRLGLVAENGCFTRAPPTADALPPSEQQIAALWKSEIKDVDLSWIKTVTEIFSYYAERAAGSYVEEKDASVALHLREAEDPEFASWAAKECCESVNNFDIPCRATIQNDTVICRSSKVSKRLAVEDIYKSNGADFDFIFSASNETDDDSVFRWIAGFKHMGPKPPFTHTVYVGDHDYGTYADSESSGVFGFLQAFEKVFS</sequence>
<dbReference type="HOGENOM" id="CLU_002351_2_2_1"/>
<gene>
    <name evidence="5" type="ORF">SOCG_01732</name>
</gene>
<dbReference type="Proteomes" id="UP000016088">
    <property type="component" value="Unassembled WGS sequence"/>
</dbReference>
<dbReference type="GO" id="GO:0004805">
    <property type="term" value="F:trehalose-phosphatase activity"/>
    <property type="evidence" value="ECO:0007669"/>
    <property type="project" value="TreeGrafter"/>
</dbReference>
<dbReference type="GO" id="GO:0003825">
    <property type="term" value="F:alpha,alpha-trehalose-phosphate synthase (UDP-forming) activity"/>
    <property type="evidence" value="ECO:0007669"/>
    <property type="project" value="TreeGrafter"/>
</dbReference>
<dbReference type="OrthoDB" id="755951at2759"/>
<comment type="similarity">
    <text evidence="1">In the N-terminal section; belongs to the glycosyltransferase 20 family.</text>
</comment>
<dbReference type="Gene3D" id="3.30.70.1020">
    <property type="entry name" value="Trehalose-6-phosphate phosphatase related protein, domain 2"/>
    <property type="match status" value="1"/>
</dbReference>
<dbReference type="CDD" id="cd03788">
    <property type="entry name" value="GT20_TPS"/>
    <property type="match status" value="1"/>
</dbReference>
<dbReference type="InterPro" id="IPR003337">
    <property type="entry name" value="Trehalose_PPase"/>
</dbReference>
<feature type="region of interest" description="Disordered" evidence="3">
    <location>
        <begin position="174"/>
        <end position="207"/>
    </location>
</feature>
<proteinExistence type="inferred from homology"/>
<feature type="compositionally biased region" description="Polar residues" evidence="3">
    <location>
        <begin position="137"/>
        <end position="148"/>
    </location>
</feature>
<feature type="compositionally biased region" description="Low complexity" evidence="3">
    <location>
        <begin position="82"/>
        <end position="93"/>
    </location>
</feature>
<organism evidence="5 6">
    <name type="scientific">Schizosaccharomyces octosporus (strain yFS286)</name>
    <name type="common">Fission yeast</name>
    <name type="synonym">Octosporomyces octosporus</name>
    <dbReference type="NCBI Taxonomy" id="483514"/>
    <lineage>
        <taxon>Eukaryota</taxon>
        <taxon>Fungi</taxon>
        <taxon>Dikarya</taxon>
        <taxon>Ascomycota</taxon>
        <taxon>Taphrinomycotina</taxon>
        <taxon>Schizosaccharomycetes</taxon>
        <taxon>Schizosaccharomycetales</taxon>
        <taxon>Schizosaccharomycetaceae</taxon>
        <taxon>Schizosaccharomyces</taxon>
    </lineage>
</organism>
<feature type="chain" id="PRO_5004555457" evidence="4">
    <location>
        <begin position="17"/>
        <end position="989"/>
    </location>
</feature>